<gene>
    <name evidence="1" type="ORF">SAMN02745163_02951</name>
</gene>
<reference evidence="1 2" key="1">
    <citation type="submission" date="2016-11" db="EMBL/GenBank/DDBJ databases">
        <authorList>
            <person name="Jaros S."/>
            <person name="Januszkiewicz K."/>
            <person name="Wedrychowicz H."/>
        </authorList>
    </citation>
    <scope>NUCLEOTIDE SEQUENCE [LARGE SCALE GENOMIC DNA]</scope>
    <source>
        <strain evidence="1 2">DSM 21758</strain>
    </source>
</reference>
<dbReference type="RefSeq" id="WP_072989326.1">
    <property type="nucleotide sequence ID" value="NZ_FQZB01000012.1"/>
</dbReference>
<evidence type="ECO:0000313" key="1">
    <source>
        <dbReference type="EMBL" id="SHJ96822.1"/>
    </source>
</evidence>
<protein>
    <submittedName>
        <fullName evidence="1">Uncharacterized protein</fullName>
    </submittedName>
</protein>
<keyword evidence="2" id="KW-1185">Reference proteome</keyword>
<proteinExistence type="predicted"/>
<dbReference type="OrthoDB" id="9770965at2"/>
<dbReference type="EMBL" id="FQZB01000012">
    <property type="protein sequence ID" value="SHJ96822.1"/>
    <property type="molecule type" value="Genomic_DNA"/>
</dbReference>
<dbReference type="AlphaFoldDB" id="A0A1M6NMN5"/>
<accession>A0A1M6NMN5</accession>
<evidence type="ECO:0000313" key="2">
    <source>
        <dbReference type="Proteomes" id="UP000184310"/>
    </source>
</evidence>
<sequence>MKIKKVKFRNIECNLEFITKGCYRYEGYNKYELWANIRTTSQRALENAGFIYFDRGLWYKEIDYKLAKELNTI</sequence>
<name>A0A1M6NMN5_9CLOT</name>
<organism evidence="1 2">
    <name type="scientific">Clostridium cavendishii DSM 21758</name>
    <dbReference type="NCBI Taxonomy" id="1121302"/>
    <lineage>
        <taxon>Bacteria</taxon>
        <taxon>Bacillati</taxon>
        <taxon>Bacillota</taxon>
        <taxon>Clostridia</taxon>
        <taxon>Eubacteriales</taxon>
        <taxon>Clostridiaceae</taxon>
        <taxon>Clostridium</taxon>
    </lineage>
</organism>
<dbReference type="Proteomes" id="UP000184310">
    <property type="component" value="Unassembled WGS sequence"/>
</dbReference>